<evidence type="ECO:0000313" key="1">
    <source>
        <dbReference type="EMBL" id="GEP01344.1"/>
    </source>
</evidence>
<dbReference type="Proteomes" id="UP000321258">
    <property type="component" value="Unassembled WGS sequence"/>
</dbReference>
<proteinExistence type="predicted"/>
<evidence type="ECO:0008006" key="3">
    <source>
        <dbReference type="Google" id="ProtNLM"/>
    </source>
</evidence>
<accession>A0A512IUG1</accession>
<dbReference type="EMBL" id="BJZT01000042">
    <property type="protein sequence ID" value="GEP01344.1"/>
    <property type="molecule type" value="Genomic_DNA"/>
</dbReference>
<organism evidence="1 2">
    <name type="scientific">Methylobacterium haplocladii</name>
    <dbReference type="NCBI Taxonomy" id="1176176"/>
    <lineage>
        <taxon>Bacteria</taxon>
        <taxon>Pseudomonadati</taxon>
        <taxon>Pseudomonadota</taxon>
        <taxon>Alphaproteobacteria</taxon>
        <taxon>Hyphomicrobiales</taxon>
        <taxon>Methylobacteriaceae</taxon>
        <taxon>Methylobacterium</taxon>
    </lineage>
</organism>
<evidence type="ECO:0000313" key="2">
    <source>
        <dbReference type="Proteomes" id="UP000321258"/>
    </source>
</evidence>
<keyword evidence="2" id="KW-1185">Reference proteome</keyword>
<name>A0A512IUG1_9HYPH</name>
<sequence length="147" mass="15674">MVVGAGLYLSQELDFATSQAARMIMTGSAQASSMTQSTLTNKICSKLPASVACSDLIVNLYIVPKSSSPGGYFIYVKADLSGLIIPPLTPGSGQFNLGIQGDYQYLQVIYPITLLPSFMADIFGGTKYKGSSAYLAVSTAVFRNEKY</sequence>
<protein>
    <recommendedName>
        <fullName evidence="3">Pilus assembly protein</fullName>
    </recommendedName>
</protein>
<comment type="caution">
    <text evidence="1">The sequence shown here is derived from an EMBL/GenBank/DDBJ whole genome shotgun (WGS) entry which is preliminary data.</text>
</comment>
<gene>
    <name evidence="1" type="ORF">MHA02_37310</name>
</gene>
<dbReference type="AlphaFoldDB" id="A0A512IUG1"/>
<reference evidence="1 2" key="1">
    <citation type="submission" date="2019-07" db="EMBL/GenBank/DDBJ databases">
        <title>Whole genome shotgun sequence of Methylobacterium haplocladii NBRC 107714.</title>
        <authorList>
            <person name="Hosoyama A."/>
            <person name="Uohara A."/>
            <person name="Ohji S."/>
            <person name="Ichikawa N."/>
        </authorList>
    </citation>
    <scope>NUCLEOTIDE SEQUENCE [LARGE SCALE GENOMIC DNA]</scope>
    <source>
        <strain evidence="1 2">NBRC 107714</strain>
    </source>
</reference>